<dbReference type="HOGENOM" id="CLU_173136_0_0_10"/>
<dbReference type="Proteomes" id="UP000008718">
    <property type="component" value="Chromosome"/>
</dbReference>
<sequence>MGNIDLQTLFTSLKDEVSALAISSLKQYKNEATADGLKLLDTLKTDIENWKNELLKGEISVEDLEFLVLGKKELIEMNTLKQVGLAKIKIDEFKNNILKLIANKLAALL</sequence>
<dbReference type="OrthoDB" id="963481at2"/>
<dbReference type="STRING" id="694427.Palpr_0877"/>
<dbReference type="eggNOG" id="ENOG5033IPG">
    <property type="taxonomic scope" value="Bacteria"/>
</dbReference>
<organism evidence="1 2">
    <name type="scientific">Paludibacter propionicigenes (strain DSM 17365 / JCM 13257 / WB4)</name>
    <dbReference type="NCBI Taxonomy" id="694427"/>
    <lineage>
        <taxon>Bacteria</taxon>
        <taxon>Pseudomonadati</taxon>
        <taxon>Bacteroidota</taxon>
        <taxon>Bacteroidia</taxon>
        <taxon>Bacteroidales</taxon>
        <taxon>Paludibacteraceae</taxon>
        <taxon>Paludibacter</taxon>
    </lineage>
</organism>
<name>E4T2T5_PALPW</name>
<dbReference type="AlphaFoldDB" id="E4T2T5"/>
<dbReference type="KEGG" id="ppn:Palpr_0877"/>
<gene>
    <name evidence="1" type="ordered locus">Palpr_0877</name>
</gene>
<dbReference type="RefSeq" id="WP_013444398.1">
    <property type="nucleotide sequence ID" value="NC_014734.1"/>
</dbReference>
<evidence type="ECO:0000313" key="1">
    <source>
        <dbReference type="EMBL" id="ADQ79029.1"/>
    </source>
</evidence>
<accession>E4T2T5</accession>
<keyword evidence="2" id="KW-1185">Reference proteome</keyword>
<protein>
    <submittedName>
        <fullName evidence="1">Uncharacterized protein</fullName>
    </submittedName>
</protein>
<reference key="1">
    <citation type="submission" date="2010-11" db="EMBL/GenBank/DDBJ databases">
        <title>The complete genome of Paludibacter propionicigenes DSM 17365.</title>
        <authorList>
            <consortium name="US DOE Joint Genome Institute (JGI-PGF)"/>
            <person name="Lucas S."/>
            <person name="Copeland A."/>
            <person name="Lapidus A."/>
            <person name="Bruce D."/>
            <person name="Goodwin L."/>
            <person name="Pitluck S."/>
            <person name="Kyrpides N."/>
            <person name="Mavromatis K."/>
            <person name="Ivanova N."/>
            <person name="Munk A.C."/>
            <person name="Brettin T."/>
            <person name="Detter J.C."/>
            <person name="Han C."/>
            <person name="Tapia R."/>
            <person name="Land M."/>
            <person name="Hauser L."/>
            <person name="Markowitz V."/>
            <person name="Cheng J.-F."/>
            <person name="Hugenholtz P."/>
            <person name="Woyke T."/>
            <person name="Wu D."/>
            <person name="Gronow S."/>
            <person name="Wellnitz S."/>
            <person name="Brambilla E."/>
            <person name="Klenk H.-P."/>
            <person name="Eisen J.A."/>
        </authorList>
    </citation>
    <scope>NUCLEOTIDE SEQUENCE</scope>
    <source>
        <strain>WB4</strain>
    </source>
</reference>
<reference evidence="1 2" key="2">
    <citation type="journal article" date="2011" name="Stand. Genomic Sci.">
        <title>Complete genome sequence of Paludibacter propionicigenes type strain (WB4).</title>
        <authorList>
            <person name="Gronow S."/>
            <person name="Munk C."/>
            <person name="Lapidus A."/>
            <person name="Nolan M."/>
            <person name="Lucas S."/>
            <person name="Hammon N."/>
            <person name="Deshpande S."/>
            <person name="Cheng J.F."/>
            <person name="Tapia R."/>
            <person name="Han C."/>
            <person name="Goodwin L."/>
            <person name="Pitluck S."/>
            <person name="Liolios K."/>
            <person name="Ivanova N."/>
            <person name="Mavromatis K."/>
            <person name="Mikhailova N."/>
            <person name="Pati A."/>
            <person name="Chen A."/>
            <person name="Palaniappan K."/>
            <person name="Land M."/>
            <person name="Hauser L."/>
            <person name="Chang Y.J."/>
            <person name="Jeffries C.D."/>
            <person name="Brambilla E."/>
            <person name="Rohde M."/>
            <person name="Goker M."/>
            <person name="Detter J.C."/>
            <person name="Woyke T."/>
            <person name="Bristow J."/>
            <person name="Eisen J.A."/>
            <person name="Markowitz V."/>
            <person name="Hugenholtz P."/>
            <person name="Kyrpides N.C."/>
            <person name="Klenk H.P."/>
        </authorList>
    </citation>
    <scope>NUCLEOTIDE SEQUENCE [LARGE SCALE GENOMIC DNA]</scope>
    <source>
        <strain evidence="2">DSM 17365 / JCM 13257 / WB4</strain>
    </source>
</reference>
<evidence type="ECO:0000313" key="2">
    <source>
        <dbReference type="Proteomes" id="UP000008718"/>
    </source>
</evidence>
<proteinExistence type="predicted"/>
<dbReference type="EMBL" id="CP002345">
    <property type="protein sequence ID" value="ADQ79029.1"/>
    <property type="molecule type" value="Genomic_DNA"/>
</dbReference>